<proteinExistence type="predicted"/>
<evidence type="ECO:0000256" key="1">
    <source>
        <dbReference type="ARBA" id="ARBA00022598"/>
    </source>
</evidence>
<evidence type="ECO:0000313" key="5">
    <source>
        <dbReference type="Proteomes" id="UP000594638"/>
    </source>
</evidence>
<comment type="caution">
    <text evidence="4">The sequence shown here is derived from an EMBL/GenBank/DDBJ whole genome shotgun (WGS) entry which is preliminary data.</text>
</comment>
<evidence type="ECO:0000313" key="4">
    <source>
        <dbReference type="EMBL" id="CAA3009401.1"/>
    </source>
</evidence>
<dbReference type="EMBL" id="CACTIH010007317">
    <property type="protein sequence ID" value="CAA3009401.1"/>
    <property type="molecule type" value="Genomic_DNA"/>
</dbReference>
<dbReference type="InterPro" id="IPR036565">
    <property type="entry name" value="Mur-like_cat_sf"/>
</dbReference>
<dbReference type="GO" id="GO:0005524">
    <property type="term" value="F:ATP binding"/>
    <property type="evidence" value="ECO:0007669"/>
    <property type="project" value="UniProtKB-KW"/>
</dbReference>
<dbReference type="Gene3D" id="3.40.1390.10">
    <property type="entry name" value="MurE/MurF, N-terminal domain"/>
    <property type="match status" value="1"/>
</dbReference>
<accession>A0A8S0TV98</accession>
<dbReference type="GO" id="GO:0016874">
    <property type="term" value="F:ligase activity"/>
    <property type="evidence" value="ECO:0007669"/>
    <property type="project" value="UniProtKB-KW"/>
</dbReference>
<reference evidence="4 5" key="1">
    <citation type="submission" date="2019-12" db="EMBL/GenBank/DDBJ databases">
        <authorList>
            <person name="Alioto T."/>
            <person name="Alioto T."/>
            <person name="Gomez Garrido J."/>
        </authorList>
    </citation>
    <scope>NUCLEOTIDE SEQUENCE [LARGE SCALE GENOMIC DNA]</scope>
</reference>
<sequence>MPPMTVLPSSYISIKLTRNSYPSTNPRRIISQITHFGSSDSPQWTAPEIAEAINDRIIKWGPPGTISIDTRNLQPGQWFLPLVAQNYDAHSFITPELSSKGCKGVIGNQVCKDWDMGFVQVDGSSLNSLKRLGLFARNVTNGCLIGLTGSVDKITTRTMIALALESIGTAYQSHGNWNNEVGVALTHWDAEECGVCGVGVGVGDEQERRNIVACSDV</sequence>
<dbReference type="SUPFAM" id="SSF53623">
    <property type="entry name" value="MurD-like peptide ligases, catalytic domain"/>
    <property type="match status" value="1"/>
</dbReference>
<keyword evidence="5" id="KW-1185">Reference proteome</keyword>
<dbReference type="Gramene" id="OE9A074263T1">
    <property type="protein sequence ID" value="OE9A074263C1"/>
    <property type="gene ID" value="OE9A074263"/>
</dbReference>
<name>A0A8S0TV98_OLEEU</name>
<dbReference type="InterPro" id="IPR051046">
    <property type="entry name" value="MurCDEF_CellWall_CoF430Synth"/>
</dbReference>
<protein>
    <submittedName>
        <fullName evidence="4">UDP-N-acetylmuramoyl-tripeptide--D-alanyl-D-alanine ligase-like isoform X1</fullName>
    </submittedName>
</protein>
<dbReference type="OrthoDB" id="2020781at2759"/>
<dbReference type="AlphaFoldDB" id="A0A8S0TV98"/>
<dbReference type="PANTHER" id="PTHR43024:SF1">
    <property type="entry name" value="UDP-N-ACETYLMURAMOYL-TRIPEPTIDE--D-ALANYL-D-ALANINE LIGASE"/>
    <property type="match status" value="1"/>
</dbReference>
<evidence type="ECO:0000256" key="3">
    <source>
        <dbReference type="ARBA" id="ARBA00022840"/>
    </source>
</evidence>
<gene>
    <name evidence="4" type="ORF">OLEA9_A074263</name>
</gene>
<dbReference type="Gene3D" id="3.40.1190.10">
    <property type="entry name" value="Mur-like, catalytic domain"/>
    <property type="match status" value="1"/>
</dbReference>
<evidence type="ECO:0000256" key="2">
    <source>
        <dbReference type="ARBA" id="ARBA00022741"/>
    </source>
</evidence>
<keyword evidence="1 4" id="KW-0436">Ligase</keyword>
<keyword evidence="2" id="KW-0547">Nucleotide-binding</keyword>
<dbReference type="PANTHER" id="PTHR43024">
    <property type="entry name" value="UDP-N-ACETYLMURAMOYL-TRIPEPTIDE--D-ALANYL-D-ALANINE LIGASE"/>
    <property type="match status" value="1"/>
</dbReference>
<dbReference type="SUPFAM" id="SSF63418">
    <property type="entry name" value="MurE/MurF N-terminal domain"/>
    <property type="match status" value="1"/>
</dbReference>
<dbReference type="Proteomes" id="UP000594638">
    <property type="component" value="Unassembled WGS sequence"/>
</dbReference>
<dbReference type="InterPro" id="IPR035911">
    <property type="entry name" value="MurE/MurF_N"/>
</dbReference>
<keyword evidence="3" id="KW-0067">ATP-binding</keyword>
<organism evidence="4 5">
    <name type="scientific">Olea europaea subsp. europaea</name>
    <dbReference type="NCBI Taxonomy" id="158383"/>
    <lineage>
        <taxon>Eukaryota</taxon>
        <taxon>Viridiplantae</taxon>
        <taxon>Streptophyta</taxon>
        <taxon>Embryophyta</taxon>
        <taxon>Tracheophyta</taxon>
        <taxon>Spermatophyta</taxon>
        <taxon>Magnoliopsida</taxon>
        <taxon>eudicotyledons</taxon>
        <taxon>Gunneridae</taxon>
        <taxon>Pentapetalae</taxon>
        <taxon>asterids</taxon>
        <taxon>lamiids</taxon>
        <taxon>Lamiales</taxon>
        <taxon>Oleaceae</taxon>
        <taxon>Oleeae</taxon>
        <taxon>Olea</taxon>
    </lineage>
</organism>